<keyword evidence="1" id="KW-1133">Transmembrane helix</keyword>
<proteinExistence type="predicted"/>
<feature type="transmembrane region" description="Helical" evidence="1">
    <location>
        <begin position="12"/>
        <end position="33"/>
    </location>
</feature>
<dbReference type="EMBL" id="JBITYG010000015">
    <property type="protein sequence ID" value="MFI9105928.1"/>
    <property type="molecule type" value="Genomic_DNA"/>
</dbReference>
<organism evidence="2 3">
    <name type="scientific">Streptomyces fildesensis</name>
    <dbReference type="NCBI Taxonomy" id="375757"/>
    <lineage>
        <taxon>Bacteria</taxon>
        <taxon>Bacillati</taxon>
        <taxon>Actinomycetota</taxon>
        <taxon>Actinomycetes</taxon>
        <taxon>Kitasatosporales</taxon>
        <taxon>Streptomycetaceae</taxon>
        <taxon>Streptomyces</taxon>
    </lineage>
</organism>
<dbReference type="RefSeq" id="WP_399656999.1">
    <property type="nucleotide sequence ID" value="NZ_JBITYG010000015.1"/>
</dbReference>
<keyword evidence="1" id="KW-0812">Transmembrane</keyword>
<comment type="caution">
    <text evidence="2">The sequence shown here is derived from an EMBL/GenBank/DDBJ whole genome shotgun (WGS) entry which is preliminary data.</text>
</comment>
<gene>
    <name evidence="2" type="ORF">ACIGXA_36025</name>
</gene>
<evidence type="ECO:0008006" key="4">
    <source>
        <dbReference type="Google" id="ProtNLM"/>
    </source>
</evidence>
<evidence type="ECO:0000256" key="1">
    <source>
        <dbReference type="SAM" id="Phobius"/>
    </source>
</evidence>
<feature type="transmembrane region" description="Helical" evidence="1">
    <location>
        <begin position="53"/>
        <end position="73"/>
    </location>
</feature>
<keyword evidence="1" id="KW-0472">Membrane</keyword>
<feature type="transmembrane region" description="Helical" evidence="1">
    <location>
        <begin position="80"/>
        <end position="101"/>
    </location>
</feature>
<name>A0ABW8CHM7_9ACTN</name>
<keyword evidence="3" id="KW-1185">Reference proteome</keyword>
<protein>
    <recommendedName>
        <fullName evidence="4">Integral membrane protein</fullName>
    </recommendedName>
</protein>
<reference evidence="2 3" key="1">
    <citation type="submission" date="2024-10" db="EMBL/GenBank/DDBJ databases">
        <title>The Natural Products Discovery Center: Release of the First 8490 Sequenced Strains for Exploring Actinobacteria Biosynthetic Diversity.</title>
        <authorList>
            <person name="Kalkreuter E."/>
            <person name="Kautsar S.A."/>
            <person name="Yang D."/>
            <person name="Bader C.D."/>
            <person name="Teijaro C.N."/>
            <person name="Fluegel L."/>
            <person name="Davis C.M."/>
            <person name="Simpson J.R."/>
            <person name="Lauterbach L."/>
            <person name="Steele A.D."/>
            <person name="Gui C."/>
            <person name="Meng S."/>
            <person name="Li G."/>
            <person name="Viehrig K."/>
            <person name="Ye F."/>
            <person name="Su P."/>
            <person name="Kiefer A.F."/>
            <person name="Nichols A."/>
            <person name="Cepeda A.J."/>
            <person name="Yan W."/>
            <person name="Fan B."/>
            <person name="Jiang Y."/>
            <person name="Adhikari A."/>
            <person name="Zheng C.-J."/>
            <person name="Schuster L."/>
            <person name="Cowan T.M."/>
            <person name="Smanski M.J."/>
            <person name="Chevrette M.G."/>
            <person name="De Carvalho L.P.S."/>
            <person name="Shen B."/>
        </authorList>
    </citation>
    <scope>NUCLEOTIDE SEQUENCE [LARGE SCALE GENOMIC DNA]</scope>
    <source>
        <strain evidence="2 3">NPDC053399</strain>
    </source>
</reference>
<evidence type="ECO:0000313" key="3">
    <source>
        <dbReference type="Proteomes" id="UP001614394"/>
    </source>
</evidence>
<dbReference type="Proteomes" id="UP001614394">
    <property type="component" value="Unassembled WGS sequence"/>
</dbReference>
<sequence length="128" mass="12456">MSAKADARVGGVGRGVGVAGLLAVAGALVAGAGAGTTEAAHPDAFPGIRANHAWSVLVLLALGLAALLCAGLVARRTGRVARVVVAAAVAGLVLLAGRVAWDVAPMLGCGGADGLARQPDGSYTCYDR</sequence>
<evidence type="ECO:0000313" key="2">
    <source>
        <dbReference type="EMBL" id="MFI9105928.1"/>
    </source>
</evidence>
<accession>A0ABW8CHM7</accession>